<dbReference type="AlphaFoldDB" id="E6UAG5"/>
<dbReference type="PANTHER" id="PTHR30619">
    <property type="entry name" value="DNA INTERNALIZATION/COMPETENCE PROTEIN COMEC/REC2"/>
    <property type="match status" value="1"/>
</dbReference>
<feature type="transmembrane region" description="Helical" evidence="6">
    <location>
        <begin position="441"/>
        <end position="463"/>
    </location>
</feature>
<evidence type="ECO:0000313" key="8">
    <source>
        <dbReference type="EMBL" id="ADU22387.1"/>
    </source>
</evidence>
<dbReference type="EMBL" id="CP002403">
    <property type="protein sequence ID" value="ADU22387.1"/>
    <property type="molecule type" value="Genomic_DNA"/>
</dbReference>
<dbReference type="GO" id="GO:0005886">
    <property type="term" value="C:plasma membrane"/>
    <property type="evidence" value="ECO:0007669"/>
    <property type="project" value="UniProtKB-SubCell"/>
</dbReference>
<keyword evidence="5 6" id="KW-0472">Membrane</keyword>
<dbReference type="eggNOG" id="COG0658">
    <property type="taxonomic scope" value="Bacteria"/>
</dbReference>
<comment type="subcellular location">
    <subcellularLocation>
        <location evidence="1">Cell membrane</location>
        <topology evidence="1">Multi-pass membrane protein</topology>
    </subcellularLocation>
</comment>
<dbReference type="OrthoDB" id="9761531at2"/>
<protein>
    <submittedName>
        <fullName evidence="8">ComEC/Rec2-related protein</fullName>
    </submittedName>
</protein>
<evidence type="ECO:0000256" key="3">
    <source>
        <dbReference type="ARBA" id="ARBA00022692"/>
    </source>
</evidence>
<feature type="transmembrane region" description="Helical" evidence="6">
    <location>
        <begin position="329"/>
        <end position="346"/>
    </location>
</feature>
<evidence type="ECO:0000256" key="1">
    <source>
        <dbReference type="ARBA" id="ARBA00004651"/>
    </source>
</evidence>
<dbReference type="InterPro" id="IPR052159">
    <property type="entry name" value="Competence_DNA_uptake"/>
</dbReference>
<keyword evidence="4 6" id="KW-1133">Transmembrane helix</keyword>
<dbReference type="HOGENOM" id="CLU_420854_0_0_9"/>
<dbReference type="PANTHER" id="PTHR30619:SF1">
    <property type="entry name" value="RECOMBINATION PROTEIN 2"/>
    <property type="match status" value="1"/>
</dbReference>
<evidence type="ECO:0000256" key="6">
    <source>
        <dbReference type="SAM" id="Phobius"/>
    </source>
</evidence>
<evidence type="ECO:0000256" key="4">
    <source>
        <dbReference type="ARBA" id="ARBA00022989"/>
    </source>
</evidence>
<keyword evidence="2" id="KW-1003">Cell membrane</keyword>
<dbReference type="KEGG" id="ral:Rumal_1889"/>
<feature type="transmembrane region" description="Helical" evidence="6">
    <location>
        <begin position="229"/>
        <end position="250"/>
    </location>
</feature>
<reference evidence="8 9" key="1">
    <citation type="journal article" date="2011" name="J. Bacteriol.">
        <title>Complete genome of the cellulolytic ruminal bacterium Ruminococcus albus 7.</title>
        <authorList>
            <person name="Suen G."/>
            <person name="Stevenson D.M."/>
            <person name="Bruce D.C."/>
            <person name="Chertkov O."/>
            <person name="Copeland A."/>
            <person name="Cheng J.F."/>
            <person name="Detter C."/>
            <person name="Detter J.C."/>
            <person name="Goodwin L.A."/>
            <person name="Han C.S."/>
            <person name="Hauser L.J."/>
            <person name="Ivanova N.N."/>
            <person name="Kyrpides N.C."/>
            <person name="Land M.L."/>
            <person name="Lapidus A."/>
            <person name="Lucas S."/>
            <person name="Ovchinnikova G."/>
            <person name="Pitluck S."/>
            <person name="Tapia R."/>
            <person name="Woyke T."/>
            <person name="Boyum J."/>
            <person name="Mead D."/>
            <person name="Weimer P.J."/>
        </authorList>
    </citation>
    <scope>NUCLEOTIDE SEQUENCE [LARGE SCALE GENOMIC DNA]</scope>
    <source>
        <strain evidence="9">ATCC 27210 / DSM 20455 / JCM 14654 / NCDO 2250 / 7</strain>
    </source>
</reference>
<keyword evidence="3 6" id="KW-0812">Transmembrane</keyword>
<dbReference type="STRING" id="697329.Rumal_1889"/>
<evidence type="ECO:0000256" key="5">
    <source>
        <dbReference type="ARBA" id="ARBA00023136"/>
    </source>
</evidence>
<sequence length="651" mass="71417">MTRKAAWAGFSFCAALILAAAFRSENNLIFLLTAFGLAVIIFAALKNFRRHTILCFTAFAVGIAVNSYYTYHVYNRLVDLDGKKVNINGYVKDITQLDGKYDRVTVCGKINSLNAEISYVLPYGDIHYYDEISVTDTVNTIEDGVRFNSGSYNYSKSVFLQGGYGTGSYDLSGRSVNPVFRGVREYRDKLFEKIMTVCPKREGAFLGAMLCGDKSEMSSAMKTELYRSGLGHIFAVSGIHLVIAASLFGYIIGKIIKAKKAVFILTLAEIWGFAVFAGLSVSVVRAAVMMTLTRSGTFFGRKSDGLNSLGLSAVLLTFLKPYTAVSPSFILSFLAVAAIELVLISSDHENDKVEITMRLSASVLFMTAPASALLFGGISIMSLLTNLLLVPVCTMSLQLCFIVLFTGGTLVSTPLLIAAVLPVKFVLFCSDKLATLDFSYVFTSSSVITGIVIVSSVLMVLVCTRSKEIRKLLLCTCTVLAVWCASANIVRFIDDDYKLTILPDRKRTAYMLSRHGIAIIFDVGCKGRMDSALQHQMDKLGIREMPYAFISENGVITAAGYKDDLYLNPDTVFVCDDLTNNNDNGIVYLDHNNDADTGDIKVRSADGGFIVRFEDNDIFLGKGKVVINGEEVDISTETDVLEYDGKYLRRL</sequence>
<gene>
    <name evidence="8" type="ordered locus">Rumal_1889</name>
</gene>
<dbReference type="RefSeq" id="WP_013498551.1">
    <property type="nucleotide sequence ID" value="NC_014833.1"/>
</dbReference>
<evidence type="ECO:0000259" key="7">
    <source>
        <dbReference type="Pfam" id="PF03772"/>
    </source>
</evidence>
<organism evidence="8 9">
    <name type="scientific">Ruminococcus albus (strain ATCC 27210 / DSM 20455 / JCM 14654 / NCDO 2250 / 7)</name>
    <dbReference type="NCBI Taxonomy" id="697329"/>
    <lineage>
        <taxon>Bacteria</taxon>
        <taxon>Bacillati</taxon>
        <taxon>Bacillota</taxon>
        <taxon>Clostridia</taxon>
        <taxon>Eubacteriales</taxon>
        <taxon>Oscillospiraceae</taxon>
        <taxon>Ruminococcus</taxon>
    </lineage>
</organism>
<dbReference type="InterPro" id="IPR004477">
    <property type="entry name" value="ComEC_N"/>
</dbReference>
<evidence type="ECO:0000256" key="2">
    <source>
        <dbReference type="ARBA" id="ARBA00022475"/>
    </source>
</evidence>
<feature type="transmembrane region" description="Helical" evidence="6">
    <location>
        <begin position="401"/>
        <end position="421"/>
    </location>
</feature>
<dbReference type="NCBIfam" id="TIGR00360">
    <property type="entry name" value="ComEC_N-term"/>
    <property type="match status" value="1"/>
</dbReference>
<proteinExistence type="predicted"/>
<feature type="transmembrane region" description="Helical" evidence="6">
    <location>
        <begin position="29"/>
        <end position="45"/>
    </location>
</feature>
<feature type="domain" description="ComEC/Rec2-related protein" evidence="7">
    <location>
        <begin position="209"/>
        <end position="466"/>
    </location>
</feature>
<feature type="transmembrane region" description="Helical" evidence="6">
    <location>
        <begin position="262"/>
        <end position="285"/>
    </location>
</feature>
<feature type="transmembrane region" description="Helical" evidence="6">
    <location>
        <begin position="366"/>
        <end position="389"/>
    </location>
</feature>
<evidence type="ECO:0000313" key="9">
    <source>
        <dbReference type="Proteomes" id="UP000006919"/>
    </source>
</evidence>
<name>E6UAG5_RUMA7</name>
<dbReference type="Pfam" id="PF03772">
    <property type="entry name" value="Competence"/>
    <property type="match status" value="1"/>
</dbReference>
<dbReference type="Proteomes" id="UP000006919">
    <property type="component" value="Chromosome"/>
</dbReference>
<accession>E6UAG5</accession>